<dbReference type="AlphaFoldDB" id="A0A6I3SZT3"/>
<dbReference type="OrthoDB" id="9761531at2"/>
<reference evidence="1" key="1">
    <citation type="journal article" date="2014" name="Int. J. Syst. Evol. Microbiol.">
        <title>Complete genome of a new Firmicutes species belonging to the dominant human colonic microbiota ('Ruminococcus bicirculans') reveals two chromosomes and a selective capacity to utilize plant glucans.</title>
        <authorList>
            <consortium name="NISC Comparative Sequencing Program"/>
            <person name="Wegmann U."/>
            <person name="Louis P."/>
            <person name="Goesmann A."/>
            <person name="Henrissat B."/>
            <person name="Duncan S.H."/>
            <person name="Flint H.J."/>
        </authorList>
    </citation>
    <scope>NUCLEOTIDE SEQUENCE</scope>
    <source>
        <strain evidence="1">CGMCC 1.15931</strain>
    </source>
</reference>
<evidence type="ECO:0000313" key="4">
    <source>
        <dbReference type="Proteomes" id="UP000622638"/>
    </source>
</evidence>
<name>A0A6I3SZT3_9BURK</name>
<dbReference type="Proteomes" id="UP000622638">
    <property type="component" value="Unassembled WGS sequence"/>
</dbReference>
<gene>
    <name evidence="1" type="ORF">GCM10011572_39920</name>
    <name evidence="2" type="ORF">GM672_15250</name>
</gene>
<reference evidence="1" key="4">
    <citation type="submission" date="2024-05" db="EMBL/GenBank/DDBJ databases">
        <authorList>
            <person name="Sun Q."/>
            <person name="Zhou Y."/>
        </authorList>
    </citation>
    <scope>NUCLEOTIDE SEQUENCE</scope>
    <source>
        <strain evidence="1">CGMCC 1.15931</strain>
    </source>
</reference>
<protein>
    <submittedName>
        <fullName evidence="2">Uncharacterized protein</fullName>
    </submittedName>
</protein>
<keyword evidence="4" id="KW-1185">Reference proteome</keyword>
<dbReference type="RefSeq" id="WP_155471390.1">
    <property type="nucleotide sequence ID" value="NZ_BMKG01000019.1"/>
</dbReference>
<dbReference type="Proteomes" id="UP000430634">
    <property type="component" value="Unassembled WGS sequence"/>
</dbReference>
<dbReference type="EMBL" id="WNKZ01000042">
    <property type="protein sequence ID" value="MTV54086.1"/>
    <property type="molecule type" value="Genomic_DNA"/>
</dbReference>
<sequence>MQRITVERTQHAIGQGGFHTAILRAGGRRFSVVYDCGGGTAERRSRIIDSIVDAYPLAHDWLVISHLDEDHINGIARLEEKGIRFANVFLPHVDLAHSVFMMLLKIVGESAGAIADERLESVRIAGRLYSGAYGRPIIIARNRNVPGNDAVRSLDNLEDLAPHDLPPPSGFFLTPAWQEALAPARRGAILSDARSIHLHRLDWTFRFYSQEWATPQVVADLWNLPVLAGLRHAIDDLAQLGTRAGRTFTDGIQAALETPVSQADANAALRASHAGHATVRKRITVNALLKLLYKELPALHDYNSSSLCLYSGPAGIGGGPRQWFQRRTSLTQHEAGHRYLTRAVGWLGMGDAHLGKPADLAAFVEHYGGELRLTSTLMLPHHGSRLNYDDERITLHGLLDTLPASPDLTLIAASNPDHQKYRHPHRQVVDIAARYGKVHNVNLDWRSMSEESVVSEG</sequence>
<evidence type="ECO:0000313" key="3">
    <source>
        <dbReference type="Proteomes" id="UP000430634"/>
    </source>
</evidence>
<dbReference type="SUPFAM" id="SSF56281">
    <property type="entry name" value="Metallo-hydrolase/oxidoreductase"/>
    <property type="match status" value="1"/>
</dbReference>
<dbReference type="EMBL" id="BMKG01000019">
    <property type="protein sequence ID" value="GGC14490.1"/>
    <property type="molecule type" value="Genomic_DNA"/>
</dbReference>
<proteinExistence type="predicted"/>
<reference evidence="2 3" key="3">
    <citation type="submission" date="2019-11" db="EMBL/GenBank/DDBJ databases">
        <title>Type strains purchased from KCTC, JCM and DSMZ.</title>
        <authorList>
            <person name="Lu H."/>
        </authorList>
    </citation>
    <scope>NUCLEOTIDE SEQUENCE [LARGE SCALE GENOMIC DNA]</scope>
    <source>
        <strain evidence="2 3">KCTC 52429</strain>
    </source>
</reference>
<dbReference type="Gene3D" id="3.60.15.10">
    <property type="entry name" value="Ribonuclease Z/Hydroxyacylglutathione hydrolase-like"/>
    <property type="match status" value="1"/>
</dbReference>
<comment type="caution">
    <text evidence="2">The sequence shown here is derived from an EMBL/GenBank/DDBJ whole genome shotgun (WGS) entry which is preliminary data.</text>
</comment>
<evidence type="ECO:0000313" key="1">
    <source>
        <dbReference type="EMBL" id="GGC14490.1"/>
    </source>
</evidence>
<accession>A0A6I3SZT3</accession>
<reference evidence="4" key="2">
    <citation type="journal article" date="2019" name="Int. J. Syst. Evol. Microbiol.">
        <title>The Global Catalogue of Microorganisms (GCM) 10K type strain sequencing project: providing services to taxonomists for standard genome sequencing and annotation.</title>
        <authorList>
            <consortium name="The Broad Institute Genomics Platform"/>
            <consortium name="The Broad Institute Genome Sequencing Center for Infectious Disease"/>
            <person name="Wu L."/>
            <person name="Ma J."/>
        </authorList>
    </citation>
    <scope>NUCLEOTIDE SEQUENCE [LARGE SCALE GENOMIC DNA]</scope>
    <source>
        <strain evidence="4">CGMCC 1.15931</strain>
    </source>
</reference>
<dbReference type="InterPro" id="IPR036866">
    <property type="entry name" value="RibonucZ/Hydroxyglut_hydro"/>
</dbReference>
<evidence type="ECO:0000313" key="2">
    <source>
        <dbReference type="EMBL" id="MTV54086.1"/>
    </source>
</evidence>
<organism evidence="2 3">
    <name type="scientific">Pseudoduganella buxea</name>
    <dbReference type="NCBI Taxonomy" id="1949069"/>
    <lineage>
        <taxon>Bacteria</taxon>
        <taxon>Pseudomonadati</taxon>
        <taxon>Pseudomonadota</taxon>
        <taxon>Betaproteobacteria</taxon>
        <taxon>Burkholderiales</taxon>
        <taxon>Oxalobacteraceae</taxon>
        <taxon>Telluria group</taxon>
        <taxon>Pseudoduganella</taxon>
    </lineage>
</organism>